<evidence type="ECO:0000256" key="5">
    <source>
        <dbReference type="SAM" id="MobiDB-lite"/>
    </source>
</evidence>
<dbReference type="Gene3D" id="2.60.40.2220">
    <property type="match status" value="1"/>
</dbReference>
<dbReference type="SMART" id="SM00872">
    <property type="entry name" value="Alpha-mann_mid"/>
    <property type="match status" value="1"/>
</dbReference>
<protein>
    <submittedName>
        <fullName evidence="7">Glycoside hydrolase family 38 C-terminal domain-containing protein</fullName>
    </submittedName>
</protein>
<dbReference type="InterPro" id="IPR037094">
    <property type="entry name" value="Glyco_hydro_38_cen_sf"/>
</dbReference>
<dbReference type="RefSeq" id="WP_344012166.1">
    <property type="nucleotide sequence ID" value="NZ_BAAAIZ010000028.1"/>
</dbReference>
<dbReference type="GO" id="GO:0016787">
    <property type="term" value="F:hydrolase activity"/>
    <property type="evidence" value="ECO:0007669"/>
    <property type="project" value="UniProtKB-KW"/>
</dbReference>
<dbReference type="InterPro" id="IPR041147">
    <property type="entry name" value="GH38_C"/>
</dbReference>
<dbReference type="PANTHER" id="PTHR46017">
    <property type="entry name" value="ALPHA-MANNOSIDASE 2C1"/>
    <property type="match status" value="1"/>
</dbReference>
<dbReference type="PANTHER" id="PTHR46017:SF1">
    <property type="entry name" value="ALPHA-MANNOSIDASE 2C1"/>
    <property type="match status" value="1"/>
</dbReference>
<sequence>MHDDRTLVEARLKRVLDERIRPAVYPESVPLDVAVWHAPGEPVPVAEGLAAEPEPIAVGARWGAPWGTSWFRVTGTVPQEWAGKTVEAILDLGFDENMPGFQCEGLVYRPDGTPVKGLNPRNQWVRIGSPAEGGEEVRLHIEAASNPVIMDYHPFVPTPLGDKDTAGSEPQYTLARMDLAVLDETVWQLVIDLEVLGELMAELPVDSPRRWEILRAVDRALDLVDLQDVNATAERARSCLTEVLSAPAVPSAHRISAVGHAHIDSAWLWPLRETVRKVARTTANMTALLDDEPEFVFAMSQAQQWAWVKEHRPEVWARVKKAVAGGRFVPAGGMWVESDTNMPGSEAMARQFVHGKRFFLDEFGIENDEAWLPDTFGFAAGLPQIIKAAGSKYLLTQKISWSQTNKFPHHTFQWEGVDGTRIFTHFPPVDTYNCSMKGSEIAHAVRNFKDKGAARHSLAPTGWGDGGGGTTREMVAKAARLRNLEGSATVTWETPSEFFAKAAAEYPEPPVWAGELYLELHRGTLTSQARTKQGNRRSEHLLREAELWAATAAVRTGSPYPYEELDRIWKTVLLHQFHDILPGSSIAWVHREARATYERVAAELNGIIDAAQRALAGEGDVPLVFNAAPHPRAGVPAGGAAAAGEDRPAEPVARPGGGYVLDNGLVRIAIDERGLVVSARDLEADRETIAPGEAGNLLQLHPDFPNMWDAWDVDKFYRNTVTDLTDADEITATPDGVRIVRSFGSSRVTQLLSLAPGERRLEVDTEVDWHETEKFLKLAFPLDLHAERYASETQFGHFHRPTHTNTSWEAAKFEACNHRFVHLEEPGWGVAVVNDSTYGHDVTRTVRTEGDRGTTTSVRVSLLRAPRFPDPETDQGVHRFRHALVVGAGIGDAVREGWRINLPERRLTGAGEVAPLVTVDRESVVITAVKLADDGSGDVVVRFHEAHGGRARATLTTGFPATGVQVTDLLERPLADTEPPVPDGDRISVRLRPFELMTLRLKRA</sequence>
<dbReference type="Gene3D" id="1.20.1270.50">
    <property type="entry name" value="Glycoside hydrolase family 38, central domain"/>
    <property type="match status" value="1"/>
</dbReference>
<dbReference type="Pfam" id="PF01074">
    <property type="entry name" value="Glyco_hydro_38N"/>
    <property type="match status" value="1"/>
</dbReference>
<dbReference type="SUPFAM" id="SSF88688">
    <property type="entry name" value="Families 57/38 glycoside transferase middle domain"/>
    <property type="match status" value="1"/>
</dbReference>
<evidence type="ECO:0000256" key="1">
    <source>
        <dbReference type="ARBA" id="ARBA00009792"/>
    </source>
</evidence>
<evidence type="ECO:0000259" key="6">
    <source>
        <dbReference type="SMART" id="SM00872"/>
    </source>
</evidence>
<evidence type="ECO:0000313" key="8">
    <source>
        <dbReference type="Proteomes" id="UP001500973"/>
    </source>
</evidence>
<evidence type="ECO:0000256" key="2">
    <source>
        <dbReference type="ARBA" id="ARBA00022723"/>
    </source>
</evidence>
<keyword evidence="4" id="KW-0326">Glycosidase</keyword>
<evidence type="ECO:0000256" key="4">
    <source>
        <dbReference type="ARBA" id="ARBA00023295"/>
    </source>
</evidence>
<dbReference type="InterPro" id="IPR028995">
    <property type="entry name" value="Glyco_hydro_57/38_cen_sf"/>
</dbReference>
<dbReference type="InterPro" id="IPR011013">
    <property type="entry name" value="Gal_mutarotase_sf_dom"/>
</dbReference>
<evidence type="ECO:0000256" key="3">
    <source>
        <dbReference type="ARBA" id="ARBA00022801"/>
    </source>
</evidence>
<dbReference type="Gene3D" id="3.20.110.10">
    <property type="entry name" value="Glycoside hydrolase 38, N terminal domain"/>
    <property type="match status" value="1"/>
</dbReference>
<dbReference type="InterPro" id="IPR015341">
    <property type="entry name" value="Glyco_hydro_38_cen"/>
</dbReference>
<feature type="region of interest" description="Disordered" evidence="5">
    <location>
        <begin position="635"/>
        <end position="654"/>
    </location>
</feature>
<dbReference type="InterPro" id="IPR011330">
    <property type="entry name" value="Glyco_hydro/deAcase_b/a-brl"/>
</dbReference>
<dbReference type="SUPFAM" id="SSF88713">
    <property type="entry name" value="Glycoside hydrolase/deacetylase"/>
    <property type="match status" value="1"/>
</dbReference>
<gene>
    <name evidence="7" type="ORF">GCM10009601_22870</name>
</gene>
<dbReference type="SUPFAM" id="SSF74650">
    <property type="entry name" value="Galactose mutarotase-like"/>
    <property type="match status" value="1"/>
</dbReference>
<keyword evidence="3 7" id="KW-0378">Hydrolase</keyword>
<accession>A0ABP4JHA1</accession>
<keyword evidence="8" id="KW-1185">Reference proteome</keyword>
<dbReference type="Pfam" id="PF09261">
    <property type="entry name" value="Alpha-mann_mid"/>
    <property type="match status" value="1"/>
</dbReference>
<dbReference type="InterPro" id="IPR000602">
    <property type="entry name" value="Glyco_hydro_38_N"/>
</dbReference>
<dbReference type="Pfam" id="PF22907">
    <property type="entry name" value="Ams1-like_1st"/>
    <property type="match status" value="1"/>
</dbReference>
<reference evidence="8" key="1">
    <citation type="journal article" date="2019" name="Int. J. Syst. Evol. Microbiol.">
        <title>The Global Catalogue of Microorganisms (GCM) 10K type strain sequencing project: providing services to taxonomists for standard genome sequencing and annotation.</title>
        <authorList>
            <consortium name="The Broad Institute Genomics Platform"/>
            <consortium name="The Broad Institute Genome Sequencing Center for Infectious Disease"/>
            <person name="Wu L."/>
            <person name="Ma J."/>
        </authorList>
    </citation>
    <scope>NUCLEOTIDE SEQUENCE [LARGE SCALE GENOMIC DNA]</scope>
    <source>
        <strain evidence="8">JCM 11756</strain>
    </source>
</reference>
<comment type="caution">
    <text evidence="7">The sequence shown here is derived from an EMBL/GenBank/DDBJ whole genome shotgun (WGS) entry which is preliminary data.</text>
</comment>
<keyword evidence="2" id="KW-0479">Metal-binding</keyword>
<evidence type="ECO:0000313" key="7">
    <source>
        <dbReference type="EMBL" id="GAA1422017.1"/>
    </source>
</evidence>
<dbReference type="Pfam" id="PF07748">
    <property type="entry name" value="Glyco_hydro_38C"/>
    <property type="match status" value="1"/>
</dbReference>
<dbReference type="InterPro" id="IPR054723">
    <property type="entry name" value="Ams1-like_N"/>
</dbReference>
<name>A0ABP4JHA1_9ACTN</name>
<dbReference type="InterPro" id="IPR011682">
    <property type="entry name" value="Glyco_hydro_38_C"/>
</dbReference>
<dbReference type="Proteomes" id="UP001500973">
    <property type="component" value="Unassembled WGS sequence"/>
</dbReference>
<dbReference type="InterPro" id="IPR027291">
    <property type="entry name" value="Glyco_hydro_38_N_sf"/>
</dbReference>
<dbReference type="Pfam" id="PF17677">
    <property type="entry name" value="Glyco_hydro38C2"/>
    <property type="match status" value="1"/>
</dbReference>
<organism evidence="7 8">
    <name type="scientific">Streptomyces thermospinosisporus</name>
    <dbReference type="NCBI Taxonomy" id="161482"/>
    <lineage>
        <taxon>Bacteria</taxon>
        <taxon>Bacillati</taxon>
        <taxon>Actinomycetota</taxon>
        <taxon>Actinomycetes</taxon>
        <taxon>Kitasatosporales</taxon>
        <taxon>Streptomycetaceae</taxon>
        <taxon>Streptomyces</taxon>
    </lineage>
</organism>
<dbReference type="EMBL" id="BAAAIZ010000028">
    <property type="protein sequence ID" value="GAA1422017.1"/>
    <property type="molecule type" value="Genomic_DNA"/>
</dbReference>
<proteinExistence type="inferred from homology"/>
<dbReference type="Gene3D" id="2.70.98.30">
    <property type="entry name" value="Golgi alpha-mannosidase II, domain 4"/>
    <property type="match status" value="1"/>
</dbReference>
<comment type="similarity">
    <text evidence="1">Belongs to the glycosyl hydrolase 38 family.</text>
</comment>
<feature type="domain" description="Glycoside hydrolase family 38 central" evidence="6">
    <location>
        <begin position="519"/>
        <end position="597"/>
    </location>
</feature>
<dbReference type="CDD" id="cd10789">
    <property type="entry name" value="GH38N_AMII_ER_cytosolic"/>
    <property type="match status" value="1"/>
</dbReference>